<sequence>MQKPPEAAVETTGTDAGGRRWSRVMLLVRLLDENPPKHHRRHQSLHHHHRRRTAALPSPPKKPPSSKKQMWLAAAAFGSIDCVLDIDCAAKGVLCVALEKLEFFMLERFIDVTGAFKSFIIVVKSGGGNDFNLVMAELGIRKPLQSLE</sequence>
<reference evidence="1 2" key="2">
    <citation type="journal article" date="2022" name="Mol. Ecol. Resour.">
        <title>The genomes of chicory, endive, great burdock and yacon provide insights into Asteraceae paleo-polyploidization history and plant inulin production.</title>
        <authorList>
            <person name="Fan W."/>
            <person name="Wang S."/>
            <person name="Wang H."/>
            <person name="Wang A."/>
            <person name="Jiang F."/>
            <person name="Liu H."/>
            <person name="Zhao H."/>
            <person name="Xu D."/>
            <person name="Zhang Y."/>
        </authorList>
    </citation>
    <scope>NUCLEOTIDE SEQUENCE [LARGE SCALE GENOMIC DNA]</scope>
    <source>
        <strain evidence="2">cv. Punajuju</strain>
        <tissue evidence="1">Leaves</tissue>
    </source>
</reference>
<name>A0ACB9ALR1_CICIN</name>
<keyword evidence="2" id="KW-1185">Reference proteome</keyword>
<evidence type="ECO:0000313" key="1">
    <source>
        <dbReference type="EMBL" id="KAI3711179.1"/>
    </source>
</evidence>
<gene>
    <name evidence="1" type="ORF">L2E82_41068</name>
</gene>
<proteinExistence type="predicted"/>
<reference evidence="2" key="1">
    <citation type="journal article" date="2022" name="Mol. Ecol. Resour.">
        <title>The genomes of chicory, endive, great burdock and yacon provide insights into Asteraceae palaeo-polyploidization history and plant inulin production.</title>
        <authorList>
            <person name="Fan W."/>
            <person name="Wang S."/>
            <person name="Wang H."/>
            <person name="Wang A."/>
            <person name="Jiang F."/>
            <person name="Liu H."/>
            <person name="Zhao H."/>
            <person name="Xu D."/>
            <person name="Zhang Y."/>
        </authorList>
    </citation>
    <scope>NUCLEOTIDE SEQUENCE [LARGE SCALE GENOMIC DNA]</scope>
    <source>
        <strain evidence="2">cv. Punajuju</strain>
    </source>
</reference>
<evidence type="ECO:0000313" key="2">
    <source>
        <dbReference type="Proteomes" id="UP001055811"/>
    </source>
</evidence>
<comment type="caution">
    <text evidence="1">The sequence shown here is derived from an EMBL/GenBank/DDBJ whole genome shotgun (WGS) entry which is preliminary data.</text>
</comment>
<protein>
    <submittedName>
        <fullName evidence="1">Uncharacterized protein</fullName>
    </submittedName>
</protein>
<dbReference type="Proteomes" id="UP001055811">
    <property type="component" value="Linkage Group LG07"/>
</dbReference>
<organism evidence="1 2">
    <name type="scientific">Cichorium intybus</name>
    <name type="common">Chicory</name>
    <dbReference type="NCBI Taxonomy" id="13427"/>
    <lineage>
        <taxon>Eukaryota</taxon>
        <taxon>Viridiplantae</taxon>
        <taxon>Streptophyta</taxon>
        <taxon>Embryophyta</taxon>
        <taxon>Tracheophyta</taxon>
        <taxon>Spermatophyta</taxon>
        <taxon>Magnoliopsida</taxon>
        <taxon>eudicotyledons</taxon>
        <taxon>Gunneridae</taxon>
        <taxon>Pentapetalae</taxon>
        <taxon>asterids</taxon>
        <taxon>campanulids</taxon>
        <taxon>Asterales</taxon>
        <taxon>Asteraceae</taxon>
        <taxon>Cichorioideae</taxon>
        <taxon>Cichorieae</taxon>
        <taxon>Cichoriinae</taxon>
        <taxon>Cichorium</taxon>
    </lineage>
</organism>
<accession>A0ACB9ALR1</accession>
<dbReference type="EMBL" id="CM042015">
    <property type="protein sequence ID" value="KAI3711179.1"/>
    <property type="molecule type" value="Genomic_DNA"/>
</dbReference>